<organism evidence="2 3">
    <name type="scientific">Syphacia muris</name>
    <dbReference type="NCBI Taxonomy" id="451379"/>
    <lineage>
        <taxon>Eukaryota</taxon>
        <taxon>Metazoa</taxon>
        <taxon>Ecdysozoa</taxon>
        <taxon>Nematoda</taxon>
        <taxon>Chromadorea</taxon>
        <taxon>Rhabditida</taxon>
        <taxon>Spirurina</taxon>
        <taxon>Oxyuridomorpha</taxon>
        <taxon>Oxyuroidea</taxon>
        <taxon>Oxyuridae</taxon>
        <taxon>Syphacia</taxon>
    </lineage>
</organism>
<keyword evidence="2" id="KW-1185">Reference proteome</keyword>
<protein>
    <submittedName>
        <fullName evidence="3">WH2 domain-containing protein</fullName>
    </submittedName>
</protein>
<evidence type="ECO:0000256" key="1">
    <source>
        <dbReference type="SAM" id="MobiDB-lite"/>
    </source>
</evidence>
<dbReference type="Proteomes" id="UP000046393">
    <property type="component" value="Unplaced"/>
</dbReference>
<feature type="compositionally biased region" description="Pro residues" evidence="1">
    <location>
        <begin position="44"/>
        <end position="53"/>
    </location>
</feature>
<proteinExistence type="predicted"/>
<dbReference type="STRING" id="451379.A0A0N5AUS2"/>
<feature type="compositionally biased region" description="Basic and acidic residues" evidence="1">
    <location>
        <begin position="81"/>
        <end position="94"/>
    </location>
</feature>
<name>A0A0N5AUS2_9BILA</name>
<evidence type="ECO:0000313" key="3">
    <source>
        <dbReference type="WBParaSite" id="SMUV_0000861501-mRNA-1"/>
    </source>
</evidence>
<feature type="region of interest" description="Disordered" evidence="1">
    <location>
        <begin position="1"/>
        <end position="103"/>
    </location>
</feature>
<sequence length="130" mass="14160">MSPPLGPPPAPPPPPPSVLASPPVLQSSRRPPSYSNREIHNSVPSPPKPPAPGLDPETLQHAAAGLRKTQHSRSLLGDQSDISHGRLDRKDVRLPGRNWPNSTFNETLESYKTRETVSILSVTVKLIDFK</sequence>
<dbReference type="WBParaSite" id="SMUV_0000861501-mRNA-1">
    <property type="protein sequence ID" value="SMUV_0000861501-mRNA-1"/>
    <property type="gene ID" value="SMUV_0000861501"/>
</dbReference>
<reference evidence="3" key="1">
    <citation type="submission" date="2017-02" db="UniProtKB">
        <authorList>
            <consortium name="WormBaseParasite"/>
        </authorList>
    </citation>
    <scope>IDENTIFICATION</scope>
</reference>
<feature type="compositionally biased region" description="Pro residues" evidence="1">
    <location>
        <begin position="1"/>
        <end position="17"/>
    </location>
</feature>
<accession>A0A0N5AUS2</accession>
<evidence type="ECO:0000313" key="2">
    <source>
        <dbReference type="Proteomes" id="UP000046393"/>
    </source>
</evidence>
<dbReference type="AlphaFoldDB" id="A0A0N5AUS2"/>
<feature type="compositionally biased region" description="Polar residues" evidence="1">
    <location>
        <begin position="26"/>
        <end position="36"/>
    </location>
</feature>